<dbReference type="InterPro" id="IPR019510">
    <property type="entry name" value="AKAP7-like_phosphoesterase"/>
</dbReference>
<feature type="region of interest" description="Disordered" evidence="1">
    <location>
        <begin position="28"/>
        <end position="64"/>
    </location>
</feature>
<dbReference type="GO" id="GO:0006355">
    <property type="term" value="P:regulation of DNA-templated transcription"/>
    <property type="evidence" value="ECO:0007669"/>
    <property type="project" value="TreeGrafter"/>
</dbReference>
<dbReference type="AlphaFoldDB" id="A0A6G1I9A5"/>
<dbReference type="EMBL" id="ML996687">
    <property type="protein sequence ID" value="KAF2404893.1"/>
    <property type="molecule type" value="Genomic_DNA"/>
</dbReference>
<name>A0A6G1I9A5_9PEZI</name>
<accession>A0A6G1I9A5</accession>
<dbReference type="InterPro" id="IPR009097">
    <property type="entry name" value="Cyclic_Pdiesterase"/>
</dbReference>
<evidence type="ECO:0000313" key="4">
    <source>
        <dbReference type="Proteomes" id="UP000799640"/>
    </source>
</evidence>
<gene>
    <name evidence="3" type="ORF">EJ06DRAFT_552366</name>
</gene>
<feature type="domain" description="A-kinase anchor protein 7-like phosphoesterase" evidence="2">
    <location>
        <begin position="62"/>
        <end position="208"/>
    </location>
</feature>
<feature type="compositionally biased region" description="Low complexity" evidence="1">
    <location>
        <begin position="141"/>
        <end position="153"/>
    </location>
</feature>
<dbReference type="GO" id="GO:0005634">
    <property type="term" value="C:nucleus"/>
    <property type="evidence" value="ECO:0007669"/>
    <property type="project" value="TreeGrafter"/>
</dbReference>
<dbReference type="Gene3D" id="3.90.1140.10">
    <property type="entry name" value="Cyclic phosphodiesterase"/>
    <property type="match status" value="1"/>
</dbReference>
<evidence type="ECO:0000259" key="2">
    <source>
        <dbReference type="Pfam" id="PF10469"/>
    </source>
</evidence>
<dbReference type="PANTHER" id="PTHR13360:SF1">
    <property type="entry name" value="ACTIVATING SIGNAL COINTEGRATOR 1 COMPLEX SUBUNIT 1"/>
    <property type="match status" value="1"/>
</dbReference>
<evidence type="ECO:0000313" key="3">
    <source>
        <dbReference type="EMBL" id="KAF2404893.1"/>
    </source>
</evidence>
<dbReference type="SUPFAM" id="SSF55144">
    <property type="entry name" value="LigT-like"/>
    <property type="match status" value="1"/>
</dbReference>
<organism evidence="3 4">
    <name type="scientific">Trichodelitschia bisporula</name>
    <dbReference type="NCBI Taxonomy" id="703511"/>
    <lineage>
        <taxon>Eukaryota</taxon>
        <taxon>Fungi</taxon>
        <taxon>Dikarya</taxon>
        <taxon>Ascomycota</taxon>
        <taxon>Pezizomycotina</taxon>
        <taxon>Dothideomycetes</taxon>
        <taxon>Dothideomycetes incertae sedis</taxon>
        <taxon>Phaeotrichales</taxon>
        <taxon>Phaeotrichaceae</taxon>
        <taxon>Trichodelitschia</taxon>
    </lineage>
</organism>
<sequence length="234" mass="25096">MPRKRTAAPPGEEDWIKDAAVAAAETAIEQGGMTGNRTPSEVQVSSSEADTKPADSTPSTPEPLVISLTGLRTFRTPRKASVLFADPTDTTGRLQALGERLRELFMTAGYIIDEGRPLTLHATVIRMGSSKAGQGKEKAKTAAPEAKGAGARAEVPESKVTPAAARKRKRAQPATLDATELIEEFRDFVWAEEIRVERVAICKMGAKKIIGEGGEVVDEEYEVVEAVDIPAGWL</sequence>
<protein>
    <recommendedName>
        <fullName evidence="2">A-kinase anchor protein 7-like phosphoesterase domain-containing protein</fullName>
    </recommendedName>
</protein>
<dbReference type="PANTHER" id="PTHR13360">
    <property type="entry name" value="ACTIVATING SIGNAL COINTEGRATOR 1 COMPLEX SUBUNIT 1"/>
    <property type="match status" value="1"/>
</dbReference>
<feature type="compositionally biased region" description="Polar residues" evidence="1">
    <location>
        <begin position="35"/>
        <end position="59"/>
    </location>
</feature>
<proteinExistence type="predicted"/>
<dbReference type="Pfam" id="PF10469">
    <property type="entry name" value="AKAP7_NLS"/>
    <property type="match status" value="1"/>
</dbReference>
<dbReference type="GO" id="GO:0006307">
    <property type="term" value="P:DNA alkylation repair"/>
    <property type="evidence" value="ECO:0007669"/>
    <property type="project" value="InterPro"/>
</dbReference>
<dbReference type="Proteomes" id="UP000799640">
    <property type="component" value="Unassembled WGS sequence"/>
</dbReference>
<evidence type="ECO:0000256" key="1">
    <source>
        <dbReference type="SAM" id="MobiDB-lite"/>
    </source>
</evidence>
<reference evidence="3" key="1">
    <citation type="journal article" date="2020" name="Stud. Mycol.">
        <title>101 Dothideomycetes genomes: a test case for predicting lifestyles and emergence of pathogens.</title>
        <authorList>
            <person name="Haridas S."/>
            <person name="Albert R."/>
            <person name="Binder M."/>
            <person name="Bloem J."/>
            <person name="Labutti K."/>
            <person name="Salamov A."/>
            <person name="Andreopoulos B."/>
            <person name="Baker S."/>
            <person name="Barry K."/>
            <person name="Bills G."/>
            <person name="Bluhm B."/>
            <person name="Cannon C."/>
            <person name="Castanera R."/>
            <person name="Culley D."/>
            <person name="Daum C."/>
            <person name="Ezra D."/>
            <person name="Gonzalez J."/>
            <person name="Henrissat B."/>
            <person name="Kuo A."/>
            <person name="Liang C."/>
            <person name="Lipzen A."/>
            <person name="Lutzoni F."/>
            <person name="Magnuson J."/>
            <person name="Mondo S."/>
            <person name="Nolan M."/>
            <person name="Ohm R."/>
            <person name="Pangilinan J."/>
            <person name="Park H.-J."/>
            <person name="Ramirez L."/>
            <person name="Alfaro M."/>
            <person name="Sun H."/>
            <person name="Tritt A."/>
            <person name="Yoshinaga Y."/>
            <person name="Zwiers L.-H."/>
            <person name="Turgeon B."/>
            <person name="Goodwin S."/>
            <person name="Spatafora J."/>
            <person name="Crous P."/>
            <person name="Grigoriev I."/>
        </authorList>
    </citation>
    <scope>NUCLEOTIDE SEQUENCE</scope>
    <source>
        <strain evidence="3">CBS 262.69</strain>
    </source>
</reference>
<dbReference type="OrthoDB" id="277832at2759"/>
<feature type="region of interest" description="Disordered" evidence="1">
    <location>
        <begin position="131"/>
        <end position="172"/>
    </location>
</feature>
<dbReference type="InterPro" id="IPR009210">
    <property type="entry name" value="ASCC1"/>
</dbReference>
<keyword evidence="4" id="KW-1185">Reference proteome</keyword>